<sequence>MTIEEASSGSEGEEARKKEKAWEHALRRDAMYDGAVKALLTLNGGGTVTLLAFLQAIWVKQSMTGLSAWVVIGMAFMAAGAAFAGIIPYLRYHTSMKYQNEGITAGRCWTKCCQRVTEISFGMFVVGIGTVIAGAFSNLPD</sequence>
<name>A0A3D9HVI4_9PROT</name>
<reference evidence="2 3" key="1">
    <citation type="submission" date="2018-07" db="EMBL/GenBank/DDBJ databases">
        <title>Genomic Encyclopedia of Type Strains, Phase III (KMG-III): the genomes of soil and plant-associated and newly described type strains.</title>
        <authorList>
            <person name="Whitman W."/>
        </authorList>
    </citation>
    <scope>NUCLEOTIDE SEQUENCE [LARGE SCALE GENOMIC DNA]</scope>
    <source>
        <strain evidence="2 3">CECT 8488</strain>
    </source>
</reference>
<keyword evidence="1" id="KW-0472">Membrane</keyword>
<feature type="transmembrane region" description="Helical" evidence="1">
    <location>
        <begin position="119"/>
        <end position="139"/>
    </location>
</feature>
<evidence type="ECO:0000256" key="1">
    <source>
        <dbReference type="SAM" id="Phobius"/>
    </source>
</evidence>
<dbReference type="Proteomes" id="UP000256845">
    <property type="component" value="Unassembled WGS sequence"/>
</dbReference>
<keyword evidence="1" id="KW-0812">Transmembrane</keyword>
<dbReference type="RefSeq" id="WP_115934653.1">
    <property type="nucleotide sequence ID" value="NZ_QRDW01000001.1"/>
</dbReference>
<gene>
    <name evidence="2" type="ORF">DFP90_101314</name>
</gene>
<proteinExistence type="predicted"/>
<keyword evidence="3" id="KW-1185">Reference proteome</keyword>
<keyword evidence="1" id="KW-1133">Transmembrane helix</keyword>
<organism evidence="2 3">
    <name type="scientific">Aestuariispira insulae</name>
    <dbReference type="NCBI Taxonomy" id="1461337"/>
    <lineage>
        <taxon>Bacteria</taxon>
        <taxon>Pseudomonadati</taxon>
        <taxon>Pseudomonadota</taxon>
        <taxon>Alphaproteobacteria</taxon>
        <taxon>Rhodospirillales</taxon>
        <taxon>Kiloniellaceae</taxon>
        <taxon>Aestuariispira</taxon>
    </lineage>
</organism>
<dbReference type="AlphaFoldDB" id="A0A3D9HVI4"/>
<evidence type="ECO:0000313" key="3">
    <source>
        <dbReference type="Proteomes" id="UP000256845"/>
    </source>
</evidence>
<protein>
    <submittedName>
        <fullName evidence="2">Uncharacterized protein</fullName>
    </submittedName>
</protein>
<evidence type="ECO:0000313" key="2">
    <source>
        <dbReference type="EMBL" id="RED53523.1"/>
    </source>
</evidence>
<feature type="transmembrane region" description="Helical" evidence="1">
    <location>
        <begin position="66"/>
        <end position="90"/>
    </location>
</feature>
<accession>A0A3D9HVI4</accession>
<dbReference type="EMBL" id="QRDW01000001">
    <property type="protein sequence ID" value="RED53523.1"/>
    <property type="molecule type" value="Genomic_DNA"/>
</dbReference>
<feature type="transmembrane region" description="Helical" evidence="1">
    <location>
        <begin position="34"/>
        <end position="54"/>
    </location>
</feature>
<comment type="caution">
    <text evidence="2">The sequence shown here is derived from an EMBL/GenBank/DDBJ whole genome shotgun (WGS) entry which is preliminary data.</text>
</comment>